<gene>
    <name evidence="4" type="primary">LOC110718228</name>
</gene>
<comment type="cofactor">
    <cofactor evidence="1">
        <name>Mg(2+)</name>
        <dbReference type="ChEBI" id="CHEBI:18420"/>
    </cofactor>
</comment>
<dbReference type="GO" id="GO:0045547">
    <property type="term" value="F:ditrans,polycis-polyprenyl diphosphate synthase [(2E,6E)-farnesyl diphosphate specific] activity"/>
    <property type="evidence" value="ECO:0007669"/>
    <property type="project" value="TreeGrafter"/>
</dbReference>
<comment type="similarity">
    <text evidence="3">Belongs to the UPP synthase family.</text>
</comment>
<name>A0A803MMU2_CHEQI</name>
<dbReference type="SMR" id="A0A803MMU2"/>
<dbReference type="GO" id="GO:0009668">
    <property type="term" value="P:plastid membrane organization"/>
    <property type="evidence" value="ECO:0007669"/>
    <property type="project" value="TreeGrafter"/>
</dbReference>
<dbReference type="PANTHER" id="PTHR10291">
    <property type="entry name" value="DEHYDRODOLICHYL DIPHOSPHATE SYNTHASE FAMILY MEMBER"/>
    <property type="match status" value="1"/>
</dbReference>
<evidence type="ECO:0000256" key="3">
    <source>
        <dbReference type="RuleBase" id="RU363018"/>
    </source>
</evidence>
<dbReference type="OMA" id="WHERIVH"/>
<proteinExistence type="inferred from homology"/>
<dbReference type="HAMAP" id="MF_01139">
    <property type="entry name" value="ISPT"/>
    <property type="match status" value="1"/>
</dbReference>
<dbReference type="Gramene" id="AUR62032593-RA">
    <property type="protein sequence ID" value="AUR62032593-RA:cds"/>
    <property type="gene ID" value="AUR62032593"/>
</dbReference>
<keyword evidence="2 3" id="KW-0808">Transferase</keyword>
<dbReference type="InterPro" id="IPR001441">
    <property type="entry name" value="UPP_synth-like"/>
</dbReference>
<protein>
    <recommendedName>
        <fullName evidence="3">Alkyl transferase</fullName>
        <ecNumber evidence="3">2.5.1.-</ecNumber>
    </recommendedName>
</protein>
<dbReference type="OrthoDB" id="4173905at2759"/>
<organism evidence="4 5">
    <name type="scientific">Chenopodium quinoa</name>
    <name type="common">Quinoa</name>
    <dbReference type="NCBI Taxonomy" id="63459"/>
    <lineage>
        <taxon>Eukaryota</taxon>
        <taxon>Viridiplantae</taxon>
        <taxon>Streptophyta</taxon>
        <taxon>Embryophyta</taxon>
        <taxon>Tracheophyta</taxon>
        <taxon>Spermatophyta</taxon>
        <taxon>Magnoliopsida</taxon>
        <taxon>eudicotyledons</taxon>
        <taxon>Gunneridae</taxon>
        <taxon>Pentapetalae</taxon>
        <taxon>Caryophyllales</taxon>
        <taxon>Chenopodiaceae</taxon>
        <taxon>Chenopodioideae</taxon>
        <taxon>Atripliceae</taxon>
        <taxon>Chenopodium</taxon>
    </lineage>
</organism>
<dbReference type="KEGG" id="cqi:110718228"/>
<dbReference type="GO" id="GO:0009570">
    <property type="term" value="C:chloroplast stroma"/>
    <property type="evidence" value="ECO:0007669"/>
    <property type="project" value="TreeGrafter"/>
</dbReference>
<evidence type="ECO:0000313" key="4">
    <source>
        <dbReference type="EnsemblPlants" id="AUR62032593-RA:cds"/>
    </source>
</evidence>
<sequence>MQRLVQFGTCFKHKPSLNYLCFTQNNSSYCSKIVVLGNNNKHIYQNDEKYLEVDLKKELIPKHVAIILDGSRRWLKAQGKPLNYDPFFEVNTLFADLCLKWGVSTATTFMYSFKNLQRGQEASDLLFEQLEKYLESNLQNFVRKEIKVSMIGERLLLPKSLQDIIKQVEEVTRTKHTNKLELMLAICYSGTRDILQATRNICEKVKAGVIEPKAIDETLFDQELWTRGAPHPDLLIRTGGRLRVSDYLVWQLAQTELYFSQVPAPEFGEAEFLQALRSFQQRERTFGK</sequence>
<dbReference type="GO" id="GO:0016094">
    <property type="term" value="P:polyprenol biosynthetic process"/>
    <property type="evidence" value="ECO:0007669"/>
    <property type="project" value="TreeGrafter"/>
</dbReference>
<dbReference type="SUPFAM" id="SSF64005">
    <property type="entry name" value="Undecaprenyl diphosphate synthase"/>
    <property type="match status" value="1"/>
</dbReference>
<dbReference type="RefSeq" id="XP_021752743.1">
    <property type="nucleotide sequence ID" value="XM_021897051.1"/>
</dbReference>
<dbReference type="GO" id="GO:0009409">
    <property type="term" value="P:response to cold"/>
    <property type="evidence" value="ECO:0007669"/>
    <property type="project" value="TreeGrafter"/>
</dbReference>
<reference evidence="4" key="1">
    <citation type="journal article" date="2017" name="Nature">
        <title>The genome of Chenopodium quinoa.</title>
        <authorList>
            <person name="Jarvis D.E."/>
            <person name="Ho Y.S."/>
            <person name="Lightfoot D.J."/>
            <person name="Schmoeckel S.M."/>
            <person name="Li B."/>
            <person name="Borm T.J.A."/>
            <person name="Ohyanagi H."/>
            <person name="Mineta K."/>
            <person name="Michell C.T."/>
            <person name="Saber N."/>
            <person name="Kharbatia N.M."/>
            <person name="Rupper R.R."/>
            <person name="Sharp A.R."/>
            <person name="Dally N."/>
            <person name="Boughton B.A."/>
            <person name="Woo Y.H."/>
            <person name="Gao G."/>
            <person name="Schijlen E.G.W.M."/>
            <person name="Guo X."/>
            <person name="Momin A.A."/>
            <person name="Negrao S."/>
            <person name="Al-Babili S."/>
            <person name="Gehring C."/>
            <person name="Roessner U."/>
            <person name="Jung C."/>
            <person name="Murphy K."/>
            <person name="Arold S.T."/>
            <person name="Gojobori T."/>
            <person name="van der Linden C.G."/>
            <person name="van Loo E.N."/>
            <person name="Jellen E.N."/>
            <person name="Maughan P.J."/>
            <person name="Tester M."/>
        </authorList>
    </citation>
    <scope>NUCLEOTIDE SEQUENCE [LARGE SCALE GENOMIC DNA]</scope>
    <source>
        <strain evidence="4">cv. PI 614886</strain>
    </source>
</reference>
<dbReference type="Gene3D" id="3.40.1180.10">
    <property type="entry name" value="Decaprenyl diphosphate synthase-like"/>
    <property type="match status" value="1"/>
</dbReference>
<dbReference type="InterPro" id="IPR018520">
    <property type="entry name" value="UPP_synth-like_CS"/>
</dbReference>
<dbReference type="Proteomes" id="UP000596660">
    <property type="component" value="Unplaced"/>
</dbReference>
<dbReference type="NCBIfam" id="TIGR00055">
    <property type="entry name" value="uppS"/>
    <property type="match status" value="1"/>
</dbReference>
<dbReference type="AlphaFoldDB" id="A0A803MMU2"/>
<evidence type="ECO:0000256" key="2">
    <source>
        <dbReference type="ARBA" id="ARBA00022679"/>
    </source>
</evidence>
<dbReference type="PROSITE" id="PS01066">
    <property type="entry name" value="UPP_SYNTHASE"/>
    <property type="match status" value="1"/>
</dbReference>
<dbReference type="InterPro" id="IPR036424">
    <property type="entry name" value="UPP_synth-like_sf"/>
</dbReference>
<dbReference type="PANTHER" id="PTHR10291:SF0">
    <property type="entry name" value="DEHYDRODOLICHYL DIPHOSPHATE SYNTHASE 2"/>
    <property type="match status" value="1"/>
</dbReference>
<keyword evidence="5" id="KW-1185">Reference proteome</keyword>
<evidence type="ECO:0000256" key="1">
    <source>
        <dbReference type="ARBA" id="ARBA00001946"/>
    </source>
</evidence>
<evidence type="ECO:0000313" key="5">
    <source>
        <dbReference type="Proteomes" id="UP000596660"/>
    </source>
</evidence>
<accession>A0A803MMU2</accession>
<dbReference type="EnsemblPlants" id="AUR62032593-RA">
    <property type="protein sequence ID" value="AUR62032593-RA:cds"/>
    <property type="gene ID" value="AUR62032593"/>
</dbReference>
<dbReference type="EC" id="2.5.1.-" evidence="3"/>
<dbReference type="GeneID" id="110718228"/>
<reference evidence="4" key="2">
    <citation type="submission" date="2021-03" db="UniProtKB">
        <authorList>
            <consortium name="EnsemblPlants"/>
        </authorList>
    </citation>
    <scope>IDENTIFICATION</scope>
</reference>
<dbReference type="Pfam" id="PF01255">
    <property type="entry name" value="Prenyltransf"/>
    <property type="match status" value="1"/>
</dbReference>
<dbReference type="CDD" id="cd00475">
    <property type="entry name" value="Cis_IPPS"/>
    <property type="match status" value="1"/>
</dbReference>